<evidence type="ECO:0000256" key="2">
    <source>
        <dbReference type="SAM" id="Phobius"/>
    </source>
</evidence>
<evidence type="ECO:0000256" key="1">
    <source>
        <dbReference type="SAM" id="MobiDB-lite"/>
    </source>
</evidence>
<feature type="region of interest" description="Disordered" evidence="1">
    <location>
        <begin position="91"/>
        <end position="127"/>
    </location>
</feature>
<gene>
    <name evidence="3" type="ORF">ISF_00872</name>
</gene>
<reference evidence="3 4" key="1">
    <citation type="journal article" date="2016" name="Genome Biol. Evol.">
        <title>Divergent and convergent evolution of fungal pathogenicity.</title>
        <authorList>
            <person name="Shang Y."/>
            <person name="Xiao G."/>
            <person name="Zheng P."/>
            <person name="Cen K."/>
            <person name="Zhan S."/>
            <person name="Wang C."/>
        </authorList>
    </citation>
    <scope>NUCLEOTIDE SEQUENCE [LARGE SCALE GENOMIC DNA]</scope>
    <source>
        <strain evidence="3 4">ARSEF 2679</strain>
    </source>
</reference>
<dbReference type="Proteomes" id="UP000076744">
    <property type="component" value="Unassembled WGS sequence"/>
</dbReference>
<comment type="caution">
    <text evidence="3">The sequence shown here is derived from an EMBL/GenBank/DDBJ whole genome shotgun (WGS) entry which is preliminary data.</text>
</comment>
<keyword evidence="2" id="KW-0812">Transmembrane</keyword>
<evidence type="ECO:0000313" key="4">
    <source>
        <dbReference type="Proteomes" id="UP000076744"/>
    </source>
</evidence>
<protein>
    <submittedName>
        <fullName evidence="3">Uncharacterized protein</fullName>
    </submittedName>
</protein>
<dbReference type="OrthoDB" id="4869576at2759"/>
<evidence type="ECO:0000313" key="3">
    <source>
        <dbReference type="EMBL" id="OAA73971.1"/>
    </source>
</evidence>
<keyword evidence="2" id="KW-0472">Membrane</keyword>
<dbReference type="GeneID" id="30017164"/>
<keyword evidence="4" id="KW-1185">Reference proteome</keyword>
<sequence length="142" mass="16215">MSAINRSLEESRLEIMILAIGVLFLVSMLGLVVFINLRFKSYDEPKRRHDDYVYDEKPRFNTFAESVRRRSASLADNGKTELASLTRRATLSASADTTASGPDVKPQSEQRRFKLVPSTDTSNHHLDQRRDENCVVCKRRTP</sequence>
<proteinExistence type="predicted"/>
<organism evidence="3 4">
    <name type="scientific">Cordyceps fumosorosea (strain ARSEF 2679)</name>
    <name type="common">Isaria fumosorosea</name>
    <dbReference type="NCBI Taxonomy" id="1081104"/>
    <lineage>
        <taxon>Eukaryota</taxon>
        <taxon>Fungi</taxon>
        <taxon>Dikarya</taxon>
        <taxon>Ascomycota</taxon>
        <taxon>Pezizomycotina</taxon>
        <taxon>Sordariomycetes</taxon>
        <taxon>Hypocreomycetidae</taxon>
        <taxon>Hypocreales</taxon>
        <taxon>Cordycipitaceae</taxon>
        <taxon>Cordyceps</taxon>
    </lineage>
</organism>
<accession>A0A168EM20</accession>
<dbReference type="EMBL" id="AZHB01000001">
    <property type="protein sequence ID" value="OAA73971.1"/>
    <property type="molecule type" value="Genomic_DNA"/>
</dbReference>
<feature type="transmembrane region" description="Helical" evidence="2">
    <location>
        <begin position="15"/>
        <end position="39"/>
    </location>
</feature>
<dbReference type="AlphaFoldDB" id="A0A168EM20"/>
<keyword evidence="2" id="KW-1133">Transmembrane helix</keyword>
<feature type="compositionally biased region" description="Low complexity" evidence="1">
    <location>
        <begin position="91"/>
        <end position="100"/>
    </location>
</feature>
<dbReference type="RefSeq" id="XP_018708929.1">
    <property type="nucleotide sequence ID" value="XM_018844479.1"/>
</dbReference>
<name>A0A168EM20_CORFA</name>